<reference evidence="3 4" key="1">
    <citation type="submission" date="2018-01" db="EMBL/GenBank/DDBJ databases">
        <authorList>
            <person name="Clerissi C."/>
        </authorList>
    </citation>
    <scope>NUCLEOTIDE SEQUENCE [LARGE SCALE GENOMIC DNA]</scope>
    <source>
        <strain evidence="3">Cupriavidus sp. LMG 19464</strain>
    </source>
</reference>
<feature type="region of interest" description="Disordered" evidence="1">
    <location>
        <begin position="1"/>
        <end position="26"/>
    </location>
</feature>
<sequence>MSMQDRHLINPAESGKGQGGAETPAGHSAFSHRWLSDFAHALLNPLCLEREEWEDLPVTRLVPPALKGQAEFMPLLLSFNGLTVPQRAILLDRIEARERQGDSYLCALLNSDVEKSMLCAHLSRLLVLARQDNGQHYLLRYYDPRVMRHLRWLLTDKQHGEFFGPISVWSWPASCGWITGRRPQQYSPGQRLALHPDQWATLERMALINRALTELEILQPDLPQNDALFQRLDAALIQASTELALTDSEDWLFCAIQSVRFHPQIHHHPQLLERLGQAATKRGSYAAACADLDDFAWLSMADELNSRVPTAQ</sequence>
<dbReference type="EMBL" id="OFSQ01000035">
    <property type="protein sequence ID" value="SOY63296.1"/>
    <property type="molecule type" value="Genomic_DNA"/>
</dbReference>
<dbReference type="AlphaFoldDB" id="A0A976A609"/>
<gene>
    <name evidence="3" type="ORF">CBM2587_B60308</name>
</gene>
<dbReference type="RefSeq" id="WP_116358478.1">
    <property type="nucleotide sequence ID" value="NZ_JASNFM010000008.1"/>
</dbReference>
<protein>
    <recommendedName>
        <fullName evidence="2">DUF4123 domain-containing protein</fullName>
    </recommendedName>
</protein>
<dbReference type="Proteomes" id="UP000256780">
    <property type="component" value="Chromosome CBM2587_b"/>
</dbReference>
<name>A0A976A609_9BURK</name>
<proteinExistence type="predicted"/>
<evidence type="ECO:0000259" key="2">
    <source>
        <dbReference type="Pfam" id="PF13503"/>
    </source>
</evidence>
<evidence type="ECO:0000313" key="4">
    <source>
        <dbReference type="Proteomes" id="UP000256780"/>
    </source>
</evidence>
<evidence type="ECO:0000256" key="1">
    <source>
        <dbReference type="SAM" id="MobiDB-lite"/>
    </source>
</evidence>
<dbReference type="InterPro" id="IPR025391">
    <property type="entry name" value="DUF4123"/>
</dbReference>
<evidence type="ECO:0000313" key="3">
    <source>
        <dbReference type="EMBL" id="SOY63296.1"/>
    </source>
</evidence>
<feature type="domain" description="DUF4123" evidence="2">
    <location>
        <begin position="65"/>
        <end position="158"/>
    </location>
</feature>
<dbReference type="Pfam" id="PF13503">
    <property type="entry name" value="DUF4123"/>
    <property type="match status" value="1"/>
</dbReference>
<comment type="caution">
    <text evidence="3">The sequence shown here is derived from an EMBL/GenBank/DDBJ whole genome shotgun (WGS) entry which is preliminary data.</text>
</comment>
<accession>A0A976A609</accession>
<dbReference type="OrthoDB" id="8584274at2"/>
<organism evidence="3 4">
    <name type="scientific">Cupriavidus taiwanensis</name>
    <dbReference type="NCBI Taxonomy" id="164546"/>
    <lineage>
        <taxon>Bacteria</taxon>
        <taxon>Pseudomonadati</taxon>
        <taxon>Pseudomonadota</taxon>
        <taxon>Betaproteobacteria</taxon>
        <taxon>Burkholderiales</taxon>
        <taxon>Burkholderiaceae</taxon>
        <taxon>Cupriavidus</taxon>
    </lineage>
</organism>